<reference evidence="1 2" key="1">
    <citation type="journal article" date="2020" name="Cell">
        <title>Large-Scale Comparative Analyses of Tick Genomes Elucidate Their Genetic Diversity and Vector Capacities.</title>
        <authorList>
            <consortium name="Tick Genome and Microbiome Consortium (TIGMIC)"/>
            <person name="Jia N."/>
            <person name="Wang J."/>
            <person name="Shi W."/>
            <person name="Du L."/>
            <person name="Sun Y."/>
            <person name="Zhan W."/>
            <person name="Jiang J.F."/>
            <person name="Wang Q."/>
            <person name="Zhang B."/>
            <person name="Ji P."/>
            <person name="Bell-Sakyi L."/>
            <person name="Cui X.M."/>
            <person name="Yuan T.T."/>
            <person name="Jiang B.G."/>
            <person name="Yang W.F."/>
            <person name="Lam T.T."/>
            <person name="Chang Q.C."/>
            <person name="Ding S.J."/>
            <person name="Wang X.J."/>
            <person name="Zhu J.G."/>
            <person name="Ruan X.D."/>
            <person name="Zhao L."/>
            <person name="Wei J.T."/>
            <person name="Ye R.Z."/>
            <person name="Que T.C."/>
            <person name="Du C.H."/>
            <person name="Zhou Y.H."/>
            <person name="Cheng J.X."/>
            <person name="Dai P.F."/>
            <person name="Guo W.B."/>
            <person name="Han X.H."/>
            <person name="Huang E.J."/>
            <person name="Li L.F."/>
            <person name="Wei W."/>
            <person name="Gao Y.C."/>
            <person name="Liu J.Z."/>
            <person name="Shao H.Z."/>
            <person name="Wang X."/>
            <person name="Wang C.C."/>
            <person name="Yang T.C."/>
            <person name="Huo Q.B."/>
            <person name="Li W."/>
            <person name="Chen H.Y."/>
            <person name="Chen S.E."/>
            <person name="Zhou L.G."/>
            <person name="Ni X.B."/>
            <person name="Tian J.H."/>
            <person name="Sheng Y."/>
            <person name="Liu T."/>
            <person name="Pan Y.S."/>
            <person name="Xia L.Y."/>
            <person name="Li J."/>
            <person name="Zhao F."/>
            <person name="Cao W.C."/>
        </authorList>
    </citation>
    <scope>NUCLEOTIDE SEQUENCE [LARGE SCALE GENOMIC DNA]</scope>
    <source>
        <strain evidence="1">Iper-2018</strain>
    </source>
</reference>
<dbReference type="Proteomes" id="UP000805193">
    <property type="component" value="Unassembled WGS sequence"/>
</dbReference>
<proteinExistence type="predicted"/>
<evidence type="ECO:0000313" key="2">
    <source>
        <dbReference type="Proteomes" id="UP000805193"/>
    </source>
</evidence>
<organism evidence="1 2">
    <name type="scientific">Ixodes persulcatus</name>
    <name type="common">Taiga tick</name>
    <dbReference type="NCBI Taxonomy" id="34615"/>
    <lineage>
        <taxon>Eukaryota</taxon>
        <taxon>Metazoa</taxon>
        <taxon>Ecdysozoa</taxon>
        <taxon>Arthropoda</taxon>
        <taxon>Chelicerata</taxon>
        <taxon>Arachnida</taxon>
        <taxon>Acari</taxon>
        <taxon>Parasitiformes</taxon>
        <taxon>Ixodida</taxon>
        <taxon>Ixodoidea</taxon>
        <taxon>Ixodidae</taxon>
        <taxon>Ixodinae</taxon>
        <taxon>Ixodes</taxon>
    </lineage>
</organism>
<gene>
    <name evidence="1" type="ORF">HPB47_000172</name>
</gene>
<comment type="caution">
    <text evidence="1">The sequence shown here is derived from an EMBL/GenBank/DDBJ whole genome shotgun (WGS) entry which is preliminary data.</text>
</comment>
<dbReference type="EMBL" id="JABSTQ010010019">
    <property type="protein sequence ID" value="KAG0424082.1"/>
    <property type="molecule type" value="Genomic_DNA"/>
</dbReference>
<protein>
    <submittedName>
        <fullName evidence="1">Uncharacterized protein</fullName>
    </submittedName>
</protein>
<evidence type="ECO:0000313" key="1">
    <source>
        <dbReference type="EMBL" id="KAG0424082.1"/>
    </source>
</evidence>
<name>A0AC60PSH8_IXOPE</name>
<accession>A0AC60PSH8</accession>
<sequence length="442" mass="50095">MSDDYYRVLEVPRDATTEDIRKAYRRLALKWHPDKNPDNKEVAEARFKEISEAYEVLSDETKRRQYDVYGSGSFENEFQSDGGAGVPRFHEGSYCFTFRDPEELFREFFGSSPGFQGVPTQQMTTIRYVNGKRIETRTIIQDGVRTVLSYEDGTLVSRVVNGVPQDVSPEGDESGRDSARGGQDPRSRRLSEEAFSPTGQETSSSSQQPDKAMPSKSPGSGSPKLSVSQTASAEEIKKAYRKLCLRWHPDKNLDNKELAEYRFHNISQAYQILSDEKKRKDYDYQCALIRSRMRNAPRRPPSSSPFATLEEIIKGIHRKPWDSAAYGFKPLFTSRKTAQSRRGFGFSATFGMENPFGEKRTVHRCTVGKTRKVDEGALPTRQEHPPSVSETPRARAKVIELRSTICDGVRKICRYENGVKVSTDAYEIPESKNATISFRVAL</sequence>
<keyword evidence="2" id="KW-1185">Reference proteome</keyword>